<evidence type="ECO:0000313" key="1">
    <source>
        <dbReference type="EMBL" id="KNE95651.1"/>
    </source>
</evidence>
<proteinExistence type="predicted"/>
<comment type="caution">
    <text evidence="1">The sequence shown here is derived from an EMBL/GenBank/DDBJ whole genome shotgun (WGS) entry which is preliminary data.</text>
</comment>
<gene>
    <name evidence="1" type="ORF">PSTG_11016</name>
</gene>
<evidence type="ECO:0000313" key="2">
    <source>
        <dbReference type="Proteomes" id="UP000054564"/>
    </source>
</evidence>
<sequence length="64" mass="7128">MEILVSPSDNAKFTRLKKCSPHEHGPTESHRAILLAPKALRVIRIGLREVLGTGREKVTRGSRL</sequence>
<name>A0A0L0V8Y0_9BASI</name>
<dbReference type="AlphaFoldDB" id="A0A0L0V8Y0"/>
<dbReference type="Proteomes" id="UP000054564">
    <property type="component" value="Unassembled WGS sequence"/>
</dbReference>
<dbReference type="EMBL" id="AJIL01000093">
    <property type="protein sequence ID" value="KNE95651.1"/>
    <property type="molecule type" value="Genomic_DNA"/>
</dbReference>
<keyword evidence="2" id="KW-1185">Reference proteome</keyword>
<reference evidence="2" key="1">
    <citation type="submission" date="2014-03" db="EMBL/GenBank/DDBJ databases">
        <title>The Genome Sequence of Puccinia striiformis f. sp. tritici PST-78.</title>
        <authorList>
            <consortium name="The Broad Institute Genome Sequencing Platform"/>
            <person name="Cuomo C."/>
            <person name="Hulbert S."/>
            <person name="Chen X."/>
            <person name="Walker B."/>
            <person name="Young S.K."/>
            <person name="Zeng Q."/>
            <person name="Gargeya S."/>
            <person name="Fitzgerald M."/>
            <person name="Haas B."/>
            <person name="Abouelleil A."/>
            <person name="Alvarado L."/>
            <person name="Arachchi H.M."/>
            <person name="Berlin A.M."/>
            <person name="Chapman S.B."/>
            <person name="Goldberg J."/>
            <person name="Griggs A."/>
            <person name="Gujja S."/>
            <person name="Hansen M."/>
            <person name="Howarth C."/>
            <person name="Imamovic A."/>
            <person name="Larimer J."/>
            <person name="McCowan C."/>
            <person name="Montmayeur A."/>
            <person name="Murphy C."/>
            <person name="Neiman D."/>
            <person name="Pearson M."/>
            <person name="Priest M."/>
            <person name="Roberts A."/>
            <person name="Saif S."/>
            <person name="Shea T."/>
            <person name="Sisk P."/>
            <person name="Sykes S."/>
            <person name="Wortman J."/>
            <person name="Nusbaum C."/>
            <person name="Birren B."/>
        </authorList>
    </citation>
    <scope>NUCLEOTIDE SEQUENCE [LARGE SCALE GENOMIC DNA]</scope>
    <source>
        <strain evidence="2">race PST-78</strain>
    </source>
</reference>
<accession>A0A0L0V8Y0</accession>
<organism evidence="1 2">
    <name type="scientific">Puccinia striiformis f. sp. tritici PST-78</name>
    <dbReference type="NCBI Taxonomy" id="1165861"/>
    <lineage>
        <taxon>Eukaryota</taxon>
        <taxon>Fungi</taxon>
        <taxon>Dikarya</taxon>
        <taxon>Basidiomycota</taxon>
        <taxon>Pucciniomycotina</taxon>
        <taxon>Pucciniomycetes</taxon>
        <taxon>Pucciniales</taxon>
        <taxon>Pucciniaceae</taxon>
        <taxon>Puccinia</taxon>
    </lineage>
</organism>
<protein>
    <submittedName>
        <fullName evidence="1">Uncharacterized protein</fullName>
    </submittedName>
</protein>